<evidence type="ECO:0000256" key="1">
    <source>
        <dbReference type="ARBA" id="ARBA00005641"/>
    </source>
</evidence>
<reference evidence="6 7" key="1">
    <citation type="journal article" date="2016" name="Mol. Biol. Evol.">
        <title>Comparative Genomics of Early-Diverging Mushroom-Forming Fungi Provides Insights into the Origins of Lignocellulose Decay Capabilities.</title>
        <authorList>
            <person name="Nagy L.G."/>
            <person name="Riley R."/>
            <person name="Tritt A."/>
            <person name="Adam C."/>
            <person name="Daum C."/>
            <person name="Floudas D."/>
            <person name="Sun H."/>
            <person name="Yadav J.S."/>
            <person name="Pangilinan J."/>
            <person name="Larsson K.H."/>
            <person name="Matsuura K."/>
            <person name="Barry K."/>
            <person name="Labutti K."/>
            <person name="Kuo R."/>
            <person name="Ohm R.A."/>
            <person name="Bhattacharya S.S."/>
            <person name="Shirouzu T."/>
            <person name="Yoshinaga Y."/>
            <person name="Martin F.M."/>
            <person name="Grigoriev I.V."/>
            <person name="Hibbett D.S."/>
        </authorList>
    </citation>
    <scope>NUCLEOTIDE SEQUENCE [LARGE SCALE GENOMIC DNA]</scope>
    <source>
        <strain evidence="6 7">HHB14362 ss-1</strain>
    </source>
</reference>
<evidence type="ECO:0000313" key="7">
    <source>
        <dbReference type="Proteomes" id="UP000076761"/>
    </source>
</evidence>
<gene>
    <name evidence="6" type="ORF">NEOLEDRAFT_1238278</name>
</gene>
<dbReference type="Pfam" id="PF00150">
    <property type="entry name" value="Cellulase"/>
    <property type="match status" value="1"/>
</dbReference>
<dbReference type="GO" id="GO:0005576">
    <property type="term" value="C:extracellular region"/>
    <property type="evidence" value="ECO:0007669"/>
    <property type="project" value="TreeGrafter"/>
</dbReference>
<dbReference type="Gene3D" id="3.20.20.80">
    <property type="entry name" value="Glycosidases"/>
    <property type="match status" value="1"/>
</dbReference>
<dbReference type="GO" id="GO:0008422">
    <property type="term" value="F:beta-glucosidase activity"/>
    <property type="evidence" value="ECO:0007669"/>
    <property type="project" value="TreeGrafter"/>
</dbReference>
<evidence type="ECO:0000259" key="5">
    <source>
        <dbReference type="Pfam" id="PF00150"/>
    </source>
</evidence>
<protein>
    <submittedName>
        <fullName evidence="6">Glycoside hydrolase family 5 protein</fullName>
    </submittedName>
</protein>
<dbReference type="AlphaFoldDB" id="A0A165VT54"/>
<comment type="similarity">
    <text evidence="1 4">Belongs to the glycosyl hydrolase 5 (cellulase A) family.</text>
</comment>
<dbReference type="InterPro" id="IPR001547">
    <property type="entry name" value="Glyco_hydro_5"/>
</dbReference>
<proteinExistence type="inferred from homology"/>
<evidence type="ECO:0000313" key="6">
    <source>
        <dbReference type="EMBL" id="KZT30147.1"/>
    </source>
</evidence>
<dbReference type="InterPro" id="IPR050386">
    <property type="entry name" value="Glycosyl_hydrolase_5"/>
</dbReference>
<name>A0A165VT54_9AGAM</name>
<dbReference type="InterPro" id="IPR017853">
    <property type="entry name" value="GH"/>
</dbReference>
<evidence type="ECO:0000256" key="2">
    <source>
        <dbReference type="ARBA" id="ARBA00022801"/>
    </source>
</evidence>
<evidence type="ECO:0000256" key="4">
    <source>
        <dbReference type="RuleBase" id="RU361153"/>
    </source>
</evidence>
<dbReference type="GO" id="GO:0009251">
    <property type="term" value="P:glucan catabolic process"/>
    <property type="evidence" value="ECO:0007669"/>
    <property type="project" value="TreeGrafter"/>
</dbReference>
<organism evidence="6 7">
    <name type="scientific">Neolentinus lepideus HHB14362 ss-1</name>
    <dbReference type="NCBI Taxonomy" id="1314782"/>
    <lineage>
        <taxon>Eukaryota</taxon>
        <taxon>Fungi</taxon>
        <taxon>Dikarya</taxon>
        <taxon>Basidiomycota</taxon>
        <taxon>Agaricomycotina</taxon>
        <taxon>Agaricomycetes</taxon>
        <taxon>Gloeophyllales</taxon>
        <taxon>Gloeophyllaceae</taxon>
        <taxon>Neolentinus</taxon>
    </lineage>
</organism>
<sequence length="489" mass="57608">MSYLKVEGTKIVDSNGKEIILRGAGLGGWMLMENFITGYPSVEFQIRDALAEVIGPKKSEFFFDKVGLFLALNIWHLTAPIHVQFLEYFFTEPDAQFFKSLSLNCIRIAISYRHFEDDTNPRVLRPEGFKHLDRVIALCAKYQIYTIIDMHSAPGGQNGGWHCDAGTHIPTFWIHKDFQDRLVWLWGEVAKHYKDNPWIAGYNPLNEPSDPKHTRLIDFYDRVYAVIRKEDPNHIVFFDGNTYAIDFSAFPEDAKDRWPNSAYAIHDYAVYGFPKAPEPYEETTAQRDSIRKTYQRKRAWMDERGFCVWNGEWGPVYARKDFEGDDWVEINDRRMKVLRYQLELYKKDRLSWSIWLYKDIGFQGMVYVSEETPYMKLFEKFLQKKWRLAVDAWGADDRYVRHLYEPLVNLIKDAVPNEHQNLYPPIWGIEGRVTRLARTMLLGEYLVKEWAEHFTGMDEEELDKLAQSFKFENCVKREGLNKELTENAE</sequence>
<dbReference type="GO" id="GO:0009986">
    <property type="term" value="C:cell surface"/>
    <property type="evidence" value="ECO:0007669"/>
    <property type="project" value="TreeGrafter"/>
</dbReference>
<accession>A0A165VT54</accession>
<keyword evidence="3 4" id="KW-0326">Glycosidase</keyword>
<dbReference type="EMBL" id="KV425552">
    <property type="protein sequence ID" value="KZT30147.1"/>
    <property type="molecule type" value="Genomic_DNA"/>
</dbReference>
<dbReference type="OrthoDB" id="1887033at2759"/>
<keyword evidence="7" id="KW-1185">Reference proteome</keyword>
<dbReference type="SUPFAM" id="SSF51445">
    <property type="entry name" value="(Trans)glycosidases"/>
    <property type="match status" value="1"/>
</dbReference>
<dbReference type="PANTHER" id="PTHR31297">
    <property type="entry name" value="GLUCAN ENDO-1,6-BETA-GLUCOSIDASE B"/>
    <property type="match status" value="1"/>
</dbReference>
<dbReference type="InParanoid" id="A0A165VT54"/>
<keyword evidence="2 4" id="KW-0378">Hydrolase</keyword>
<dbReference type="FunFam" id="3.20.20.80:FF:000130">
    <property type="entry name" value="Endoglucanase C"/>
    <property type="match status" value="1"/>
</dbReference>
<dbReference type="PANTHER" id="PTHR31297:SF13">
    <property type="entry name" value="PUTATIVE-RELATED"/>
    <property type="match status" value="1"/>
</dbReference>
<evidence type="ECO:0000256" key="3">
    <source>
        <dbReference type="ARBA" id="ARBA00023295"/>
    </source>
</evidence>
<dbReference type="Proteomes" id="UP000076761">
    <property type="component" value="Unassembled WGS sequence"/>
</dbReference>
<feature type="domain" description="Glycoside hydrolase family 5" evidence="5">
    <location>
        <begin position="94"/>
        <end position="358"/>
    </location>
</feature>
<dbReference type="STRING" id="1314782.A0A165VT54"/>